<reference evidence="1" key="1">
    <citation type="submission" date="2020-10" db="EMBL/GenBank/DDBJ databases">
        <title>Taxonomic study of unclassified bacteria belonging to the class Ktedonobacteria.</title>
        <authorList>
            <person name="Yabe S."/>
            <person name="Wang C.M."/>
            <person name="Zheng Y."/>
            <person name="Sakai Y."/>
            <person name="Cavaletti L."/>
            <person name="Monciardini P."/>
            <person name="Donadio S."/>
        </authorList>
    </citation>
    <scope>NUCLEOTIDE SEQUENCE</scope>
    <source>
        <strain evidence="1">ID150040</strain>
    </source>
</reference>
<protein>
    <submittedName>
        <fullName evidence="1">Uncharacterized protein</fullName>
    </submittedName>
</protein>
<evidence type="ECO:0000313" key="2">
    <source>
        <dbReference type="Proteomes" id="UP000597444"/>
    </source>
</evidence>
<proteinExistence type="predicted"/>
<dbReference type="GO" id="GO:0003677">
    <property type="term" value="F:DNA binding"/>
    <property type="evidence" value="ECO:0007669"/>
    <property type="project" value="InterPro"/>
</dbReference>
<keyword evidence="2" id="KW-1185">Reference proteome</keyword>
<dbReference type="Gene3D" id="1.10.260.40">
    <property type="entry name" value="lambda repressor-like DNA-binding domains"/>
    <property type="match status" value="1"/>
</dbReference>
<name>A0A8J3J1N9_9CHLR</name>
<dbReference type="InterPro" id="IPR010982">
    <property type="entry name" value="Lambda_DNA-bd_dom_sf"/>
</dbReference>
<dbReference type="EMBL" id="BNJK01000002">
    <property type="protein sequence ID" value="GHO99156.1"/>
    <property type="molecule type" value="Genomic_DNA"/>
</dbReference>
<dbReference type="Proteomes" id="UP000597444">
    <property type="component" value="Unassembled WGS sequence"/>
</dbReference>
<comment type="caution">
    <text evidence="1">The sequence shown here is derived from an EMBL/GenBank/DDBJ whole genome shotgun (WGS) entry which is preliminary data.</text>
</comment>
<dbReference type="AlphaFoldDB" id="A0A8J3J1N9"/>
<evidence type="ECO:0000313" key="1">
    <source>
        <dbReference type="EMBL" id="GHO99156.1"/>
    </source>
</evidence>
<accession>A0A8J3J1N9</accession>
<sequence>MRQALSKRSIHLRVKELSEQKGLSDLELAHFAHVDARVIRRMLNAQEAGSVYLHQLARVANALEVNVCDLFIKTKETNVKSAPQSEGSSPDNIR</sequence>
<dbReference type="SUPFAM" id="SSF47413">
    <property type="entry name" value="lambda repressor-like DNA-binding domains"/>
    <property type="match status" value="1"/>
</dbReference>
<gene>
    <name evidence="1" type="ORF">KSF_092040</name>
</gene>
<organism evidence="1 2">
    <name type="scientific">Reticulibacter mediterranei</name>
    <dbReference type="NCBI Taxonomy" id="2778369"/>
    <lineage>
        <taxon>Bacteria</taxon>
        <taxon>Bacillati</taxon>
        <taxon>Chloroflexota</taxon>
        <taxon>Ktedonobacteria</taxon>
        <taxon>Ktedonobacterales</taxon>
        <taxon>Reticulibacteraceae</taxon>
        <taxon>Reticulibacter</taxon>
    </lineage>
</organism>
<dbReference type="RefSeq" id="WP_220209810.1">
    <property type="nucleotide sequence ID" value="NZ_BNJK01000002.1"/>
</dbReference>